<proteinExistence type="predicted"/>
<evidence type="ECO:0000256" key="2">
    <source>
        <dbReference type="SAM" id="Phobius"/>
    </source>
</evidence>
<keyword evidence="2" id="KW-0472">Membrane</keyword>
<gene>
    <name evidence="3" type="ORF">BDW47DRAFT_21396</name>
</gene>
<evidence type="ECO:0000313" key="3">
    <source>
        <dbReference type="EMBL" id="PLB38604.1"/>
    </source>
</evidence>
<dbReference type="AlphaFoldDB" id="A0A2I2FDD7"/>
<feature type="transmembrane region" description="Helical" evidence="2">
    <location>
        <begin position="9"/>
        <end position="28"/>
    </location>
</feature>
<organism evidence="3 4">
    <name type="scientific">Aspergillus candidus</name>
    <dbReference type="NCBI Taxonomy" id="41067"/>
    <lineage>
        <taxon>Eukaryota</taxon>
        <taxon>Fungi</taxon>
        <taxon>Dikarya</taxon>
        <taxon>Ascomycota</taxon>
        <taxon>Pezizomycotina</taxon>
        <taxon>Eurotiomycetes</taxon>
        <taxon>Eurotiomycetidae</taxon>
        <taxon>Eurotiales</taxon>
        <taxon>Aspergillaceae</taxon>
        <taxon>Aspergillus</taxon>
        <taxon>Aspergillus subgen. Circumdati</taxon>
    </lineage>
</organism>
<keyword evidence="2" id="KW-0812">Transmembrane</keyword>
<dbReference type="EMBL" id="KZ559134">
    <property type="protein sequence ID" value="PLB38604.1"/>
    <property type="molecule type" value="Genomic_DNA"/>
</dbReference>
<evidence type="ECO:0000256" key="1">
    <source>
        <dbReference type="SAM" id="MobiDB-lite"/>
    </source>
</evidence>
<dbReference type="RefSeq" id="XP_024672616.1">
    <property type="nucleotide sequence ID" value="XM_024818466.1"/>
</dbReference>
<keyword evidence="4" id="KW-1185">Reference proteome</keyword>
<keyword evidence="2" id="KW-1133">Transmembrane helix</keyword>
<dbReference type="GeneID" id="36525626"/>
<feature type="compositionally biased region" description="Basic and acidic residues" evidence="1">
    <location>
        <begin position="59"/>
        <end position="80"/>
    </location>
</feature>
<feature type="region of interest" description="Disordered" evidence="1">
    <location>
        <begin position="53"/>
        <end position="105"/>
    </location>
</feature>
<protein>
    <submittedName>
        <fullName evidence="3">Uncharacterized protein</fullName>
    </submittedName>
</protein>
<dbReference type="Proteomes" id="UP000234585">
    <property type="component" value="Unassembled WGS sequence"/>
</dbReference>
<name>A0A2I2FDD7_ASPCN</name>
<reference evidence="3 4" key="1">
    <citation type="submission" date="2017-12" db="EMBL/GenBank/DDBJ databases">
        <authorList>
            <consortium name="DOE Joint Genome Institute"/>
            <person name="Haridas S."/>
            <person name="Kjaerbolling I."/>
            <person name="Vesth T.C."/>
            <person name="Frisvad J.C."/>
            <person name="Nybo J.L."/>
            <person name="Theobald S."/>
            <person name="Kuo A."/>
            <person name="Bowyer P."/>
            <person name="Matsuda Y."/>
            <person name="Mondo S."/>
            <person name="Lyhne E.K."/>
            <person name="Kogle M.E."/>
            <person name="Clum A."/>
            <person name="Lipzen A."/>
            <person name="Salamov A."/>
            <person name="Ngan C.Y."/>
            <person name="Daum C."/>
            <person name="Chiniquy J."/>
            <person name="Barry K."/>
            <person name="LaButti K."/>
            <person name="Simmons B.A."/>
            <person name="Magnuson J.K."/>
            <person name="Mortensen U.H."/>
            <person name="Larsen T.O."/>
            <person name="Grigoriev I.V."/>
            <person name="Baker S.E."/>
            <person name="Andersen M.R."/>
            <person name="Nordberg H.P."/>
            <person name="Cantor M.N."/>
            <person name="Hua S.X."/>
        </authorList>
    </citation>
    <scope>NUCLEOTIDE SEQUENCE [LARGE SCALE GENOMIC DNA]</scope>
    <source>
        <strain evidence="3 4">CBS 102.13</strain>
    </source>
</reference>
<evidence type="ECO:0000313" key="4">
    <source>
        <dbReference type="Proteomes" id="UP000234585"/>
    </source>
</evidence>
<sequence length="105" mass="12076">MNHGSIREALACLIQILLYLCILFVYTVCSPKGKCGYTNKYVDTWIESYLCSSSSDNSFSEHRFDPAAERDDRKENQIKEKNKRQSKPDPSIHTLRSKIDKGSKK</sequence>
<accession>A0A2I2FDD7</accession>